<organism evidence="1">
    <name type="scientific">uncultured Aureispira sp</name>
    <dbReference type="NCBI Taxonomy" id="1331704"/>
    <lineage>
        <taxon>Bacteria</taxon>
        <taxon>Pseudomonadati</taxon>
        <taxon>Bacteroidota</taxon>
        <taxon>Saprospiria</taxon>
        <taxon>Saprospirales</taxon>
        <taxon>Saprospiraceae</taxon>
        <taxon>Aureispira</taxon>
        <taxon>environmental samples</taxon>
    </lineage>
</organism>
<proteinExistence type="predicted"/>
<name>A0A6S6S6I4_9BACT</name>
<sequence>MTMINAIDPRVSIHNLPIELKSNLLTTILDEAKKAGSRRQSVKNLKNIAINDLNDFHTQHLQKKENYQDLTLEEVKDIKFPTNISGWILNYQVSNKDKNPKIQEYAFILENWRESERASLDSSNASEYLKIDPVSLKINSNLVSHTGIPDQMRKDFLEAIKAELVQVEKQEGVLNFNEAATIARNQVQAFARDYNIDNTLFDYKNLAIEEIRKLEFPSGLHGWLKDAVAPGVKKDIKKDIKAQLKLTLKNTNNFNLEALIKELKIDMGGLTINNDFNFDNDMHLTYNSLSLILKELIEINKAKKTAKKPNYKVGSETIKLILKDFYNNYYNGCYYGGRLMLKADIQQDSSGACTFSLHKNIAVEKGNGSVLVLDKTLLEEIPPIKIKQNQEVSIKVDFALVYRYNQKTSISITKEGAYIIKETEGTAGIEVGNRFAKLYLQGRYNETKVPEKESSAVIEASKDKTFTDSFTFEIVVKNTANGLEFGRGKDISFADANGNRLSPQLKESVTLCGDVETKYTAQKE</sequence>
<dbReference type="AlphaFoldDB" id="A0A6S6S6I4"/>
<reference evidence="1" key="1">
    <citation type="submission" date="2020-01" db="EMBL/GenBank/DDBJ databases">
        <authorList>
            <person name="Meier V. D."/>
            <person name="Meier V D."/>
        </authorList>
    </citation>
    <scope>NUCLEOTIDE SEQUENCE</scope>
    <source>
        <strain evidence="1">HLG_WM_MAG_10</strain>
    </source>
</reference>
<accession>A0A6S6S6I4</accession>
<dbReference type="EMBL" id="CACVAQ010000048">
    <property type="protein sequence ID" value="CAA6799976.1"/>
    <property type="molecule type" value="Genomic_DNA"/>
</dbReference>
<evidence type="ECO:0000313" key="1">
    <source>
        <dbReference type="EMBL" id="CAA6799976.1"/>
    </source>
</evidence>
<gene>
    <name evidence="1" type="ORF">HELGO_WM29914</name>
</gene>
<protein>
    <submittedName>
        <fullName evidence="1">Uncharacterized protein</fullName>
    </submittedName>
</protein>